<sequence length="188" mass="21390">MSWVWGTSTPPPVSSAVFAVSGSTTISAPPEKVWQVLLDFDSYKQWNPFVRSQEILNKPDSAPLSVGHRIKMYPVHLPPTMDDGNVGLLQKNSTLVEVTVLDHENYRVAWRLANALPRWMLDAERWQMITAEEDGGSEGGEMKCKYESYEVFRGILAYVVQWFVGKELKMGIDAMAEELKRRTERNQV</sequence>
<dbReference type="EMBL" id="MU790512">
    <property type="protein sequence ID" value="KAJ4001180.1"/>
    <property type="molecule type" value="Genomic_DNA"/>
</dbReference>
<dbReference type="Proteomes" id="UP001163828">
    <property type="component" value="Unassembled WGS sequence"/>
</dbReference>
<evidence type="ECO:0000313" key="1">
    <source>
        <dbReference type="EMBL" id="KAJ4001180.1"/>
    </source>
</evidence>
<proteinExistence type="predicted"/>
<dbReference type="PANTHER" id="PTHR36166:SF1">
    <property type="entry name" value="SRPBCC DOMAIN-CONTAINING PROTEIN"/>
    <property type="match status" value="1"/>
</dbReference>
<protein>
    <recommendedName>
        <fullName evidence="3">Coenzyme Q-binding protein COQ10 START domain-containing protein</fullName>
    </recommendedName>
</protein>
<reference evidence="1" key="1">
    <citation type="submission" date="2022-08" db="EMBL/GenBank/DDBJ databases">
        <authorList>
            <consortium name="DOE Joint Genome Institute"/>
            <person name="Min B."/>
            <person name="Riley R."/>
            <person name="Sierra-Patev S."/>
            <person name="Naranjo-Ortiz M."/>
            <person name="Looney B."/>
            <person name="Konkel Z."/>
            <person name="Slot J.C."/>
            <person name="Sakamoto Y."/>
            <person name="Steenwyk J.L."/>
            <person name="Rokas A."/>
            <person name="Carro J."/>
            <person name="Camarero S."/>
            <person name="Ferreira P."/>
            <person name="Molpeceres G."/>
            <person name="Ruiz-Duenas F.J."/>
            <person name="Serrano A."/>
            <person name="Henrissat B."/>
            <person name="Drula E."/>
            <person name="Hughes K.W."/>
            <person name="Mata J.L."/>
            <person name="Ishikawa N.K."/>
            <person name="Vargas-Isla R."/>
            <person name="Ushijima S."/>
            <person name="Smith C.A."/>
            <person name="Ahrendt S."/>
            <person name="Andreopoulos W."/>
            <person name="He G."/>
            <person name="Labutti K."/>
            <person name="Lipzen A."/>
            <person name="Ng V."/>
            <person name="Sandor L."/>
            <person name="Barry K."/>
            <person name="Martinez A.T."/>
            <person name="Xiao Y."/>
            <person name="Gibbons J.G."/>
            <person name="Terashima K."/>
            <person name="Hibbett D.S."/>
            <person name="Grigoriev I.V."/>
        </authorList>
    </citation>
    <scope>NUCLEOTIDE SEQUENCE</scope>
    <source>
        <strain evidence="1">TFB10827</strain>
    </source>
</reference>
<evidence type="ECO:0000313" key="2">
    <source>
        <dbReference type="Proteomes" id="UP001163828"/>
    </source>
</evidence>
<dbReference type="Pfam" id="PF10604">
    <property type="entry name" value="Polyketide_cyc2"/>
    <property type="match status" value="1"/>
</dbReference>
<evidence type="ECO:0008006" key="3">
    <source>
        <dbReference type="Google" id="ProtNLM"/>
    </source>
</evidence>
<organism evidence="1 2">
    <name type="scientific">Lentinula boryana</name>
    <dbReference type="NCBI Taxonomy" id="40481"/>
    <lineage>
        <taxon>Eukaryota</taxon>
        <taxon>Fungi</taxon>
        <taxon>Dikarya</taxon>
        <taxon>Basidiomycota</taxon>
        <taxon>Agaricomycotina</taxon>
        <taxon>Agaricomycetes</taxon>
        <taxon>Agaricomycetidae</taxon>
        <taxon>Agaricales</taxon>
        <taxon>Marasmiineae</taxon>
        <taxon>Omphalotaceae</taxon>
        <taxon>Lentinula</taxon>
    </lineage>
</organism>
<gene>
    <name evidence="1" type="ORF">F5050DRAFT_90639</name>
</gene>
<name>A0ABQ8QRP2_9AGAR</name>
<keyword evidence="2" id="KW-1185">Reference proteome</keyword>
<accession>A0ABQ8QRP2</accession>
<dbReference type="InterPro" id="IPR019587">
    <property type="entry name" value="Polyketide_cyclase/dehydratase"/>
</dbReference>
<comment type="caution">
    <text evidence="1">The sequence shown here is derived from an EMBL/GenBank/DDBJ whole genome shotgun (WGS) entry which is preliminary data.</text>
</comment>
<dbReference type="CDD" id="cd07822">
    <property type="entry name" value="SRPBCC_4"/>
    <property type="match status" value="1"/>
</dbReference>
<dbReference type="PANTHER" id="PTHR36166">
    <property type="entry name" value="CHROMOSOME 9, WHOLE GENOME SHOTGUN SEQUENCE"/>
    <property type="match status" value="1"/>
</dbReference>
<dbReference type="InterPro" id="IPR023393">
    <property type="entry name" value="START-like_dom_sf"/>
</dbReference>
<dbReference type="Gene3D" id="3.30.530.20">
    <property type="match status" value="1"/>
</dbReference>
<dbReference type="SUPFAM" id="SSF55961">
    <property type="entry name" value="Bet v1-like"/>
    <property type="match status" value="1"/>
</dbReference>